<evidence type="ECO:0000256" key="5">
    <source>
        <dbReference type="ARBA" id="ARBA00023002"/>
    </source>
</evidence>
<dbReference type="Pfam" id="PF02771">
    <property type="entry name" value="Acyl-CoA_dh_N"/>
    <property type="match status" value="1"/>
</dbReference>
<protein>
    <submittedName>
        <fullName evidence="7">Acyl-CoA dehydrogenase</fullName>
    </submittedName>
</protein>
<dbReference type="Gene3D" id="1.10.540.10">
    <property type="entry name" value="Acyl-CoA dehydrogenase/oxidase, N-terminal domain"/>
    <property type="match status" value="1"/>
</dbReference>
<sequence length="397" mass="43557">MGRLVSTEGLTEDQQEILKLVRQFVEKEILPVATDLEHKDEYPTDIVEGLKELGIFGLMIPEEFGGLGESLLTYALVVEEIARGWMSVSGVINTHFIVAYLLMQHGTDEQKAKYLPKMATGEVRGAFSMSEPSLGSDVSAISTKATKLDDGGYEISGQKMWLTNGGSSTLVAVLVKTDEGEDSVYKNMTTFLIEKEAGFGETAQGITIPGKIDKMGYKGIDTTEMILDKHRTTSEQILGGVPGKGFYQMMDGVEVGRVNVGARAVGIANRAFELGVAYAQQRETFGKPIAQHQAILFRIAEMATKVETAHAMVVKAARLKDAGKRNDVEAGMAKMIASEYCNEVVQDSFRIHGGYGYSKEYEIERLYREAAFMLIGEGTSDIQKMIIGRALLKDYKL</sequence>
<dbReference type="Gene3D" id="2.40.110.10">
    <property type="entry name" value="Butyryl-CoA Dehydrogenase, subunit A, domain 2"/>
    <property type="match status" value="1"/>
</dbReference>
<evidence type="ECO:0000313" key="7">
    <source>
        <dbReference type="EMBL" id="QGG40538.1"/>
    </source>
</evidence>
<accession>A0A5Q2MD93</accession>
<evidence type="ECO:0000313" key="8">
    <source>
        <dbReference type="Proteomes" id="UP000392064"/>
    </source>
</evidence>
<dbReference type="InterPro" id="IPR006091">
    <property type="entry name" value="Acyl-CoA_Oxase/DH_mid-dom"/>
</dbReference>
<dbReference type="GO" id="GO:0003995">
    <property type="term" value="F:acyl-CoA dehydrogenase activity"/>
    <property type="evidence" value="ECO:0007669"/>
    <property type="project" value="TreeGrafter"/>
</dbReference>
<keyword evidence="4 6" id="KW-0274">FAD</keyword>
<comment type="cofactor">
    <cofactor evidence="1 6">
        <name>FAD</name>
        <dbReference type="ChEBI" id="CHEBI:57692"/>
    </cofactor>
</comment>
<keyword evidence="5 6" id="KW-0560">Oxidoreductase</keyword>
<evidence type="ECO:0000256" key="6">
    <source>
        <dbReference type="RuleBase" id="RU362125"/>
    </source>
</evidence>
<dbReference type="InterPro" id="IPR009075">
    <property type="entry name" value="AcylCo_DH/oxidase_C"/>
</dbReference>
<dbReference type="Proteomes" id="UP000392064">
    <property type="component" value="Chromosome"/>
</dbReference>
<dbReference type="PANTHER" id="PTHR43884:SF12">
    <property type="entry name" value="ISOVALERYL-COA DEHYDROGENASE, MITOCHONDRIAL-RELATED"/>
    <property type="match status" value="1"/>
</dbReference>
<dbReference type="GO" id="GO:0050660">
    <property type="term" value="F:flavin adenine dinucleotide binding"/>
    <property type="evidence" value="ECO:0007669"/>
    <property type="project" value="InterPro"/>
</dbReference>
<dbReference type="FunFam" id="1.20.140.10:FF:000001">
    <property type="entry name" value="Acyl-CoA dehydrogenase"/>
    <property type="match status" value="1"/>
</dbReference>
<dbReference type="InterPro" id="IPR013786">
    <property type="entry name" value="AcylCoA_DH/ox_N"/>
</dbReference>
<dbReference type="InterPro" id="IPR036250">
    <property type="entry name" value="AcylCo_DH-like_C"/>
</dbReference>
<proteinExistence type="inferred from homology"/>
<dbReference type="InterPro" id="IPR037069">
    <property type="entry name" value="AcylCoA_DH/ox_N_sf"/>
</dbReference>
<dbReference type="SUPFAM" id="SSF47203">
    <property type="entry name" value="Acyl-CoA dehydrogenase C-terminal domain-like"/>
    <property type="match status" value="1"/>
</dbReference>
<evidence type="ECO:0000256" key="4">
    <source>
        <dbReference type="ARBA" id="ARBA00022827"/>
    </source>
</evidence>
<dbReference type="Pfam" id="PF02770">
    <property type="entry name" value="Acyl-CoA_dh_M"/>
    <property type="match status" value="1"/>
</dbReference>
<dbReference type="EMBL" id="CP045737">
    <property type="protein sequence ID" value="QGG40538.1"/>
    <property type="molecule type" value="Genomic_DNA"/>
</dbReference>
<gene>
    <name evidence="7" type="ORF">GEV26_03675</name>
</gene>
<dbReference type="Gene3D" id="1.20.140.10">
    <property type="entry name" value="Butyryl-CoA Dehydrogenase, subunit A, domain 3"/>
    <property type="match status" value="1"/>
</dbReference>
<dbReference type="InterPro" id="IPR009100">
    <property type="entry name" value="AcylCoA_DH/oxidase_NM_dom_sf"/>
</dbReference>
<dbReference type="PANTHER" id="PTHR43884">
    <property type="entry name" value="ACYL-COA DEHYDROGENASE"/>
    <property type="match status" value="1"/>
</dbReference>
<evidence type="ECO:0000256" key="1">
    <source>
        <dbReference type="ARBA" id="ARBA00001974"/>
    </source>
</evidence>
<keyword evidence="3 6" id="KW-0285">Flavoprotein</keyword>
<organism evidence="7 8">
    <name type="scientific">Aeromicrobium yanjiei</name>
    <dbReference type="NCBI Taxonomy" id="2662028"/>
    <lineage>
        <taxon>Bacteria</taxon>
        <taxon>Bacillati</taxon>
        <taxon>Actinomycetota</taxon>
        <taxon>Actinomycetes</taxon>
        <taxon>Propionibacteriales</taxon>
        <taxon>Nocardioidaceae</taxon>
        <taxon>Aeromicrobium</taxon>
    </lineage>
</organism>
<dbReference type="AlphaFoldDB" id="A0A5Q2MD93"/>
<name>A0A5Q2MD93_9ACTN</name>
<evidence type="ECO:0000256" key="3">
    <source>
        <dbReference type="ARBA" id="ARBA00022630"/>
    </source>
</evidence>
<dbReference type="FunFam" id="1.10.540.10:FF:000008">
    <property type="entry name" value="Acyl-CoA dehydrogenase"/>
    <property type="match status" value="1"/>
</dbReference>
<keyword evidence="8" id="KW-1185">Reference proteome</keyword>
<reference evidence="7 8" key="1">
    <citation type="submission" date="2019-11" db="EMBL/GenBank/DDBJ databases">
        <authorList>
            <person name="Li J."/>
        </authorList>
    </citation>
    <scope>NUCLEOTIDE SEQUENCE [LARGE SCALE GENOMIC DNA]</scope>
    <source>
        <strain evidence="7 8">MF47</strain>
    </source>
</reference>
<dbReference type="PIRSF" id="PIRSF016578">
    <property type="entry name" value="HsaA"/>
    <property type="match status" value="1"/>
</dbReference>
<dbReference type="SUPFAM" id="SSF56645">
    <property type="entry name" value="Acyl-CoA dehydrogenase NM domain-like"/>
    <property type="match status" value="1"/>
</dbReference>
<dbReference type="Pfam" id="PF00441">
    <property type="entry name" value="Acyl-CoA_dh_1"/>
    <property type="match status" value="1"/>
</dbReference>
<dbReference type="KEGG" id="aef:GEV26_03675"/>
<evidence type="ECO:0000256" key="2">
    <source>
        <dbReference type="ARBA" id="ARBA00009347"/>
    </source>
</evidence>
<dbReference type="InterPro" id="IPR046373">
    <property type="entry name" value="Acyl-CoA_Oxase/DH_mid-dom_sf"/>
</dbReference>
<comment type="similarity">
    <text evidence="2 6">Belongs to the acyl-CoA dehydrogenase family.</text>
</comment>
<dbReference type="RefSeq" id="WP_153651809.1">
    <property type="nucleotide sequence ID" value="NZ_CP045737.1"/>
</dbReference>